<sequence length="154" mass="17090">MSSPVGAAADPVHLSAAELINEHVNLIAQGDVARWRSSIFAVNGVWELPYGASCGMPTKLIGLDAMVEAVELFINGCEGMQFTRPKVTVVSPSEAFAEYEVTCKVLATQKTYHQNYIVYAKAEQGRLILLREYFDSVRLMEAFQYTRTMHSPIN</sequence>
<dbReference type="Proteomes" id="UP000663829">
    <property type="component" value="Unassembled WGS sequence"/>
</dbReference>
<feature type="domain" description="SnoaL-like" evidence="1">
    <location>
        <begin position="22"/>
        <end position="127"/>
    </location>
</feature>
<dbReference type="EMBL" id="CAJOBC010082143">
    <property type="protein sequence ID" value="CAF4281629.1"/>
    <property type="molecule type" value="Genomic_DNA"/>
</dbReference>
<comment type="caution">
    <text evidence="2">The sequence shown here is derived from an EMBL/GenBank/DDBJ whole genome shotgun (WGS) entry which is preliminary data.</text>
</comment>
<evidence type="ECO:0000259" key="1">
    <source>
        <dbReference type="Pfam" id="PF12680"/>
    </source>
</evidence>
<evidence type="ECO:0000313" key="2">
    <source>
        <dbReference type="EMBL" id="CAF1386773.1"/>
    </source>
</evidence>
<organism evidence="2 4">
    <name type="scientific">Didymodactylos carnosus</name>
    <dbReference type="NCBI Taxonomy" id="1234261"/>
    <lineage>
        <taxon>Eukaryota</taxon>
        <taxon>Metazoa</taxon>
        <taxon>Spiralia</taxon>
        <taxon>Gnathifera</taxon>
        <taxon>Rotifera</taxon>
        <taxon>Eurotatoria</taxon>
        <taxon>Bdelloidea</taxon>
        <taxon>Philodinida</taxon>
        <taxon>Philodinidae</taxon>
        <taxon>Didymodactylos</taxon>
    </lineage>
</organism>
<dbReference type="InterPro" id="IPR037401">
    <property type="entry name" value="SnoaL-like"/>
</dbReference>
<dbReference type="AlphaFoldDB" id="A0A815JZX2"/>
<name>A0A815JZX2_9BILA</name>
<evidence type="ECO:0000313" key="4">
    <source>
        <dbReference type="Proteomes" id="UP000663829"/>
    </source>
</evidence>
<dbReference type="Proteomes" id="UP000681722">
    <property type="component" value="Unassembled WGS sequence"/>
</dbReference>
<protein>
    <recommendedName>
        <fullName evidence="1">SnoaL-like domain-containing protein</fullName>
    </recommendedName>
</protein>
<proteinExistence type="predicted"/>
<evidence type="ECO:0000313" key="3">
    <source>
        <dbReference type="EMBL" id="CAF4281629.1"/>
    </source>
</evidence>
<dbReference type="Gene3D" id="3.10.450.50">
    <property type="match status" value="1"/>
</dbReference>
<keyword evidence="4" id="KW-1185">Reference proteome</keyword>
<dbReference type="OrthoDB" id="4896382at2759"/>
<reference evidence="2" key="1">
    <citation type="submission" date="2021-02" db="EMBL/GenBank/DDBJ databases">
        <authorList>
            <person name="Nowell W R."/>
        </authorList>
    </citation>
    <scope>NUCLEOTIDE SEQUENCE</scope>
</reference>
<dbReference type="EMBL" id="CAJNOQ010016743">
    <property type="protein sequence ID" value="CAF1386773.1"/>
    <property type="molecule type" value="Genomic_DNA"/>
</dbReference>
<dbReference type="InterPro" id="IPR032710">
    <property type="entry name" value="NTF2-like_dom_sf"/>
</dbReference>
<gene>
    <name evidence="2" type="ORF">GPM918_LOCUS32594</name>
    <name evidence="3" type="ORF">SRO942_LOCUS33264</name>
</gene>
<dbReference type="Pfam" id="PF12680">
    <property type="entry name" value="SnoaL_2"/>
    <property type="match status" value="1"/>
</dbReference>
<dbReference type="SUPFAM" id="SSF54427">
    <property type="entry name" value="NTF2-like"/>
    <property type="match status" value="1"/>
</dbReference>
<accession>A0A815JZX2</accession>